<keyword evidence="5 6" id="KW-0472">Membrane</keyword>
<organism evidence="7 8">
    <name type="scientific">Conexibacter arvalis</name>
    <dbReference type="NCBI Taxonomy" id="912552"/>
    <lineage>
        <taxon>Bacteria</taxon>
        <taxon>Bacillati</taxon>
        <taxon>Actinomycetota</taxon>
        <taxon>Thermoleophilia</taxon>
        <taxon>Solirubrobacterales</taxon>
        <taxon>Conexibacteraceae</taxon>
        <taxon>Conexibacter</taxon>
    </lineage>
</organism>
<feature type="transmembrane region" description="Helical" evidence="6">
    <location>
        <begin position="144"/>
        <end position="165"/>
    </location>
</feature>
<dbReference type="Pfam" id="PF03631">
    <property type="entry name" value="Virul_fac_BrkB"/>
    <property type="match status" value="1"/>
</dbReference>
<comment type="subcellular location">
    <subcellularLocation>
        <location evidence="1">Cell membrane</location>
        <topology evidence="1">Multi-pass membrane protein</topology>
    </subcellularLocation>
</comment>
<sequence length="287" mass="30378">MTDERDPLEWLSRPIAGRTVPARAVELVRACLDRLVRIQFVDRAVALGSLAFTAMVPLLVIVAAYAPGSESVAGTLIERFKLSGASAELMEEVFTQPDSSRGAISVAGALLLVGSALSFTRALQRLYELAWRLQTRGWKGTVAGLKWLAGVALWTTIFAAVRTWLNDHTGALVSLIVALASSAVLWLLTPFVLLGGRVAWRRLVPTALLTSLGMSALSIGSVVYMPQAIAESADRYGSIGIAISLVSWLVGIGFVLVFCAAIGAVLGGETDAPPRAAPPQVSQPASR</sequence>
<evidence type="ECO:0000313" key="8">
    <source>
        <dbReference type="Proteomes" id="UP000585272"/>
    </source>
</evidence>
<comment type="caution">
    <text evidence="7">The sequence shown here is derived from an EMBL/GenBank/DDBJ whole genome shotgun (WGS) entry which is preliminary data.</text>
</comment>
<feature type="transmembrane region" description="Helical" evidence="6">
    <location>
        <begin position="44"/>
        <end position="66"/>
    </location>
</feature>
<name>A0A840IM55_9ACTN</name>
<keyword evidence="2" id="KW-1003">Cell membrane</keyword>
<evidence type="ECO:0000256" key="3">
    <source>
        <dbReference type="ARBA" id="ARBA00022692"/>
    </source>
</evidence>
<dbReference type="InterPro" id="IPR017039">
    <property type="entry name" value="Virul_fac_BrkB"/>
</dbReference>
<dbReference type="Proteomes" id="UP000585272">
    <property type="component" value="Unassembled WGS sequence"/>
</dbReference>
<evidence type="ECO:0000256" key="6">
    <source>
        <dbReference type="SAM" id="Phobius"/>
    </source>
</evidence>
<accession>A0A840IM55</accession>
<keyword evidence="8" id="KW-1185">Reference proteome</keyword>
<proteinExistence type="predicted"/>
<dbReference type="RefSeq" id="WP_183345591.1">
    <property type="nucleotide sequence ID" value="NZ_JACHNU010000010.1"/>
</dbReference>
<evidence type="ECO:0000256" key="4">
    <source>
        <dbReference type="ARBA" id="ARBA00022989"/>
    </source>
</evidence>
<dbReference type="GO" id="GO:0005886">
    <property type="term" value="C:plasma membrane"/>
    <property type="evidence" value="ECO:0007669"/>
    <property type="project" value="UniProtKB-SubCell"/>
</dbReference>
<keyword evidence="3 6" id="KW-0812">Transmembrane</keyword>
<feature type="transmembrane region" description="Helical" evidence="6">
    <location>
        <begin position="245"/>
        <end position="266"/>
    </location>
</feature>
<protein>
    <submittedName>
        <fullName evidence="7">Membrane protein</fullName>
    </submittedName>
</protein>
<evidence type="ECO:0000256" key="2">
    <source>
        <dbReference type="ARBA" id="ARBA00022475"/>
    </source>
</evidence>
<feature type="transmembrane region" description="Helical" evidence="6">
    <location>
        <begin position="103"/>
        <end position="123"/>
    </location>
</feature>
<dbReference type="EMBL" id="JACHNU010000010">
    <property type="protein sequence ID" value="MBB4665028.1"/>
    <property type="molecule type" value="Genomic_DNA"/>
</dbReference>
<dbReference type="AlphaFoldDB" id="A0A840IM55"/>
<evidence type="ECO:0000256" key="1">
    <source>
        <dbReference type="ARBA" id="ARBA00004651"/>
    </source>
</evidence>
<reference evidence="7 8" key="1">
    <citation type="submission" date="2020-08" db="EMBL/GenBank/DDBJ databases">
        <title>Genomic Encyclopedia of Archaeal and Bacterial Type Strains, Phase II (KMG-II): from individual species to whole genera.</title>
        <authorList>
            <person name="Goeker M."/>
        </authorList>
    </citation>
    <scope>NUCLEOTIDE SEQUENCE [LARGE SCALE GENOMIC DNA]</scope>
    <source>
        <strain evidence="7 8">DSM 23288</strain>
    </source>
</reference>
<evidence type="ECO:0000313" key="7">
    <source>
        <dbReference type="EMBL" id="MBB4665028.1"/>
    </source>
</evidence>
<keyword evidence="4 6" id="KW-1133">Transmembrane helix</keyword>
<feature type="transmembrane region" description="Helical" evidence="6">
    <location>
        <begin position="171"/>
        <end position="194"/>
    </location>
</feature>
<evidence type="ECO:0000256" key="5">
    <source>
        <dbReference type="ARBA" id="ARBA00023136"/>
    </source>
</evidence>
<gene>
    <name evidence="7" type="ORF">BDZ31_004647</name>
</gene>
<feature type="transmembrane region" description="Helical" evidence="6">
    <location>
        <begin position="206"/>
        <end position="225"/>
    </location>
</feature>